<dbReference type="GO" id="GO:0032366">
    <property type="term" value="P:intracellular sterol transport"/>
    <property type="evidence" value="ECO:0007669"/>
    <property type="project" value="UniProtKB-UniRule"/>
</dbReference>
<dbReference type="PANTHER" id="PTHR14467:SF0">
    <property type="entry name" value="PROTEIN ARV1"/>
    <property type="match status" value="1"/>
</dbReference>
<dbReference type="RefSeq" id="XP_023180212.1">
    <property type="nucleotide sequence ID" value="XM_023324444.2"/>
</dbReference>
<dbReference type="Proteomes" id="UP000504633">
    <property type="component" value="Unplaced"/>
</dbReference>
<accession>A0A6J1MHB2</accession>
<keyword evidence="4 10" id="KW-0812">Transmembrane</keyword>
<dbReference type="AlphaFoldDB" id="A0A6J1MHB2"/>
<dbReference type="Pfam" id="PF04161">
    <property type="entry name" value="Arv1"/>
    <property type="match status" value="1"/>
</dbReference>
<sequence>MSCENRKKYVCVSCGNPTRELIKKYSNTVKPTHCEKCNQITDKYIEVEEFIILIDALLLVSAAFRHMICNGNFKLYWKISLVVLLLESFALCRQKRGDGSNSALHEKGFYMCTLQNIGEYLLITLLLFFITALLNMRQLTKIGLASVTLIILKVVAISNFSKFFLLPILVWRSNTTDFGRNLHYMLVTGHHLCSLIIAYNVVGISNSHLRWLTIILVISAFAIKEYFRYLVAFKMELYLS</sequence>
<dbReference type="CTD" id="64801"/>
<keyword evidence="7 10" id="KW-0445">Lipid transport</keyword>
<dbReference type="OMA" id="KLYWKVS"/>
<evidence type="ECO:0000256" key="8">
    <source>
        <dbReference type="ARBA" id="ARBA00023098"/>
    </source>
</evidence>
<organism evidence="11 12">
    <name type="scientific">Drosophila hydei</name>
    <name type="common">Fruit fly</name>
    <dbReference type="NCBI Taxonomy" id="7224"/>
    <lineage>
        <taxon>Eukaryota</taxon>
        <taxon>Metazoa</taxon>
        <taxon>Ecdysozoa</taxon>
        <taxon>Arthropoda</taxon>
        <taxon>Hexapoda</taxon>
        <taxon>Insecta</taxon>
        <taxon>Pterygota</taxon>
        <taxon>Neoptera</taxon>
        <taxon>Endopterygota</taxon>
        <taxon>Diptera</taxon>
        <taxon>Brachycera</taxon>
        <taxon>Muscomorpha</taxon>
        <taxon>Ephydroidea</taxon>
        <taxon>Drosophilidae</taxon>
        <taxon>Drosophila</taxon>
    </lineage>
</organism>
<reference evidence="12" key="1">
    <citation type="submission" date="2025-08" db="UniProtKB">
        <authorList>
            <consortium name="RefSeq"/>
        </authorList>
    </citation>
    <scope>IDENTIFICATION</scope>
    <source>
        <strain evidence="12">15085-1641.00</strain>
        <tissue evidence="12">Whole body</tissue>
    </source>
</reference>
<feature type="transmembrane region" description="Helical" evidence="10">
    <location>
        <begin position="208"/>
        <end position="227"/>
    </location>
</feature>
<dbReference type="GO" id="GO:0032541">
    <property type="term" value="C:cortical endoplasmic reticulum"/>
    <property type="evidence" value="ECO:0007669"/>
    <property type="project" value="TreeGrafter"/>
</dbReference>
<keyword evidence="3 10" id="KW-0813">Transport</keyword>
<dbReference type="GO" id="GO:0016125">
    <property type="term" value="P:sterol metabolic process"/>
    <property type="evidence" value="ECO:0007669"/>
    <property type="project" value="UniProtKB-UniRule"/>
</dbReference>
<evidence type="ECO:0000313" key="11">
    <source>
        <dbReference type="Proteomes" id="UP000504633"/>
    </source>
</evidence>
<protein>
    <recommendedName>
        <fullName evidence="10">Protein ARV</fullName>
    </recommendedName>
</protein>
<keyword evidence="9 10" id="KW-0472">Membrane</keyword>
<keyword evidence="5 10" id="KW-0256">Endoplasmic reticulum</keyword>
<dbReference type="Gene3D" id="2.20.28.10">
    <property type="match status" value="1"/>
</dbReference>
<evidence type="ECO:0000256" key="6">
    <source>
        <dbReference type="ARBA" id="ARBA00022989"/>
    </source>
</evidence>
<feature type="transmembrane region" description="Helical" evidence="10">
    <location>
        <begin position="182"/>
        <end position="202"/>
    </location>
</feature>
<comment type="similarity">
    <text evidence="2 10">Belongs to the ARV1 family.</text>
</comment>
<evidence type="ECO:0000256" key="4">
    <source>
        <dbReference type="ARBA" id="ARBA00022692"/>
    </source>
</evidence>
<evidence type="ECO:0000256" key="9">
    <source>
        <dbReference type="ARBA" id="ARBA00023136"/>
    </source>
</evidence>
<feature type="transmembrane region" description="Helical" evidence="10">
    <location>
        <begin position="50"/>
        <end position="68"/>
    </location>
</feature>
<feature type="transmembrane region" description="Helical" evidence="10">
    <location>
        <begin position="117"/>
        <end position="136"/>
    </location>
</feature>
<keyword evidence="6 10" id="KW-1133">Transmembrane helix</keyword>
<evidence type="ECO:0000256" key="5">
    <source>
        <dbReference type="ARBA" id="ARBA00022824"/>
    </source>
</evidence>
<dbReference type="GeneID" id="111605742"/>
<keyword evidence="8 10" id="KW-0443">Lipid metabolism</keyword>
<evidence type="ECO:0000313" key="12">
    <source>
        <dbReference type="RefSeq" id="XP_023180212.1"/>
    </source>
</evidence>
<comment type="function">
    <text evidence="10">Mediator of sterol homeostasis involved in sterol uptake, trafficking and distribution into membranes.</text>
</comment>
<evidence type="ECO:0000256" key="1">
    <source>
        <dbReference type="ARBA" id="ARBA00004477"/>
    </source>
</evidence>
<keyword evidence="11" id="KW-1185">Reference proteome</keyword>
<evidence type="ECO:0000256" key="7">
    <source>
        <dbReference type="ARBA" id="ARBA00023055"/>
    </source>
</evidence>
<dbReference type="GO" id="GO:0006665">
    <property type="term" value="P:sphingolipid metabolic process"/>
    <property type="evidence" value="ECO:0007669"/>
    <property type="project" value="TreeGrafter"/>
</dbReference>
<proteinExistence type="inferred from homology"/>
<dbReference type="OrthoDB" id="2192830at2759"/>
<evidence type="ECO:0000256" key="2">
    <source>
        <dbReference type="ARBA" id="ARBA00009187"/>
    </source>
</evidence>
<feature type="transmembrane region" description="Helical" evidence="10">
    <location>
        <begin position="142"/>
        <end position="170"/>
    </location>
</feature>
<gene>
    <name evidence="12" type="primary">LOC111605742</name>
</gene>
<dbReference type="GO" id="GO:0005794">
    <property type="term" value="C:Golgi apparatus"/>
    <property type="evidence" value="ECO:0007669"/>
    <property type="project" value="TreeGrafter"/>
</dbReference>
<dbReference type="PANTHER" id="PTHR14467">
    <property type="entry name" value="ARV1"/>
    <property type="match status" value="1"/>
</dbReference>
<evidence type="ECO:0000256" key="3">
    <source>
        <dbReference type="ARBA" id="ARBA00022448"/>
    </source>
</evidence>
<dbReference type="GO" id="GO:0097036">
    <property type="term" value="P:regulation of plasma membrane sterol distribution"/>
    <property type="evidence" value="ECO:0007669"/>
    <property type="project" value="UniProtKB-UniRule"/>
</dbReference>
<dbReference type="InterPro" id="IPR007290">
    <property type="entry name" value="Arv1"/>
</dbReference>
<dbReference type="GO" id="GO:0005789">
    <property type="term" value="C:endoplasmic reticulum membrane"/>
    <property type="evidence" value="ECO:0007669"/>
    <property type="project" value="UniProtKB-SubCell"/>
</dbReference>
<name>A0A6J1MHB2_DROHY</name>
<comment type="subcellular location">
    <subcellularLocation>
        <location evidence="1 10">Endoplasmic reticulum membrane</location>
        <topology evidence="1 10">Multi-pass membrane protein</topology>
    </subcellularLocation>
</comment>
<evidence type="ECO:0000256" key="10">
    <source>
        <dbReference type="RuleBase" id="RU368065"/>
    </source>
</evidence>
<dbReference type="KEGG" id="dhe:111605742"/>